<sequence>MCGAGIGQAQAARPATAEPLAGRPRTGPAAAVPRPPVMPRGCERLADDAAIAAAGLGQALEAGPPNGRESDLPN</sequence>
<organism evidence="2 3">
    <name type="scientific">Nonomuraea dietziae</name>
    <dbReference type="NCBI Taxonomy" id="65515"/>
    <lineage>
        <taxon>Bacteria</taxon>
        <taxon>Bacillati</taxon>
        <taxon>Actinomycetota</taxon>
        <taxon>Actinomycetes</taxon>
        <taxon>Streptosporangiales</taxon>
        <taxon>Streptosporangiaceae</taxon>
        <taxon>Nonomuraea</taxon>
    </lineage>
</organism>
<feature type="region of interest" description="Disordered" evidence="1">
    <location>
        <begin position="1"/>
        <end position="41"/>
    </location>
</feature>
<comment type="caution">
    <text evidence="2">The sequence shown here is derived from an EMBL/GenBank/DDBJ whole genome shotgun (WGS) entry which is preliminary data.</text>
</comment>
<protein>
    <submittedName>
        <fullName evidence="2">Uncharacterized protein</fullName>
    </submittedName>
</protein>
<dbReference type="Proteomes" id="UP000579945">
    <property type="component" value="Unassembled WGS sequence"/>
</dbReference>
<keyword evidence="3" id="KW-1185">Reference proteome</keyword>
<evidence type="ECO:0000313" key="2">
    <source>
        <dbReference type="EMBL" id="MBB3724876.1"/>
    </source>
</evidence>
<proteinExistence type="predicted"/>
<reference evidence="2 3" key="1">
    <citation type="submission" date="2020-08" db="EMBL/GenBank/DDBJ databases">
        <title>Sequencing the genomes of 1000 actinobacteria strains.</title>
        <authorList>
            <person name="Klenk H.-P."/>
        </authorList>
    </citation>
    <scope>NUCLEOTIDE SEQUENCE [LARGE SCALE GENOMIC DNA]</scope>
    <source>
        <strain evidence="2 3">DSM 44320</strain>
    </source>
</reference>
<evidence type="ECO:0000313" key="3">
    <source>
        <dbReference type="Proteomes" id="UP000579945"/>
    </source>
</evidence>
<gene>
    <name evidence="2" type="ORF">FHR33_000736</name>
</gene>
<dbReference type="GeneID" id="95387346"/>
<feature type="compositionally biased region" description="Low complexity" evidence="1">
    <location>
        <begin position="19"/>
        <end position="32"/>
    </location>
</feature>
<evidence type="ECO:0000256" key="1">
    <source>
        <dbReference type="SAM" id="MobiDB-lite"/>
    </source>
</evidence>
<dbReference type="AlphaFoldDB" id="A0A7W5UUJ9"/>
<name>A0A7W5UUJ9_9ACTN</name>
<accession>A0A7W5UUJ9</accession>
<dbReference type="EMBL" id="JACIBV010000001">
    <property type="protein sequence ID" value="MBB3724876.1"/>
    <property type="molecule type" value="Genomic_DNA"/>
</dbReference>
<dbReference type="RefSeq" id="WP_183643432.1">
    <property type="nucleotide sequence ID" value="NZ_JACIBV010000001.1"/>
</dbReference>